<dbReference type="PANTHER" id="PTHR43119:SF1">
    <property type="entry name" value="ABC TRANSPORTER DOMAIN-CONTAINING PROTEIN"/>
    <property type="match status" value="1"/>
</dbReference>
<dbReference type="KEGG" id="bav:BAV1627"/>
<dbReference type="SUPFAM" id="SSF52540">
    <property type="entry name" value="P-loop containing nucleoside triphosphate hydrolases"/>
    <property type="match status" value="1"/>
</dbReference>
<dbReference type="CDD" id="cd00267">
    <property type="entry name" value="ABC_ATPase"/>
    <property type="match status" value="1"/>
</dbReference>
<dbReference type="eggNOG" id="COG1136">
    <property type="taxonomic scope" value="Bacteria"/>
</dbReference>
<dbReference type="SMART" id="SM00382">
    <property type="entry name" value="AAA"/>
    <property type="match status" value="1"/>
</dbReference>
<gene>
    <name evidence="5" type="ordered locus">BAV1627</name>
</gene>
<dbReference type="Pfam" id="PF00005">
    <property type="entry name" value="ABC_tran"/>
    <property type="match status" value="1"/>
</dbReference>
<accession>Q2L1K8</accession>
<dbReference type="PANTHER" id="PTHR43119">
    <property type="entry name" value="ABC TRANSPORT PROTEIN ATP-BINDING COMPONENT-RELATED"/>
    <property type="match status" value="1"/>
</dbReference>
<dbReference type="InterPro" id="IPR027417">
    <property type="entry name" value="P-loop_NTPase"/>
</dbReference>
<dbReference type="RefSeq" id="WP_012417298.1">
    <property type="nucleotide sequence ID" value="NC_010645.1"/>
</dbReference>
<evidence type="ECO:0000256" key="3">
    <source>
        <dbReference type="ARBA" id="ARBA00022840"/>
    </source>
</evidence>
<dbReference type="STRING" id="360910.BAV1627"/>
<name>Q2L1K8_BORA1</name>
<dbReference type="GO" id="GO:0016887">
    <property type="term" value="F:ATP hydrolysis activity"/>
    <property type="evidence" value="ECO:0007669"/>
    <property type="project" value="InterPro"/>
</dbReference>
<feature type="domain" description="ABC transporter" evidence="4">
    <location>
        <begin position="4"/>
        <end position="201"/>
    </location>
</feature>
<evidence type="ECO:0000313" key="5">
    <source>
        <dbReference type="EMBL" id="CAJ49236.1"/>
    </source>
</evidence>
<dbReference type="AlphaFoldDB" id="Q2L1K8"/>
<dbReference type="Proteomes" id="UP000001977">
    <property type="component" value="Chromosome"/>
</dbReference>
<keyword evidence="1" id="KW-1003">Cell membrane</keyword>
<dbReference type="EMBL" id="AM167904">
    <property type="protein sequence ID" value="CAJ49236.1"/>
    <property type="molecule type" value="Genomic_DNA"/>
</dbReference>
<keyword evidence="3" id="KW-0067">ATP-binding</keyword>
<keyword evidence="2" id="KW-0547">Nucleotide-binding</keyword>
<dbReference type="OrthoDB" id="4408248at2"/>
<evidence type="ECO:0000256" key="1">
    <source>
        <dbReference type="ARBA" id="ARBA00022475"/>
    </source>
</evidence>
<keyword evidence="6" id="KW-1185">Reference proteome</keyword>
<dbReference type="Gene3D" id="3.40.50.300">
    <property type="entry name" value="P-loop containing nucleotide triphosphate hydrolases"/>
    <property type="match status" value="1"/>
</dbReference>
<dbReference type="HOGENOM" id="CLU_000604_1_22_4"/>
<protein>
    <recommendedName>
        <fullName evidence="4">ABC transporter domain-containing protein</fullName>
    </recommendedName>
</protein>
<organism evidence="5 6">
    <name type="scientific">Bordetella avium (strain 197N)</name>
    <dbReference type="NCBI Taxonomy" id="360910"/>
    <lineage>
        <taxon>Bacteria</taxon>
        <taxon>Pseudomonadati</taxon>
        <taxon>Pseudomonadota</taxon>
        <taxon>Betaproteobacteria</taxon>
        <taxon>Burkholderiales</taxon>
        <taxon>Alcaligenaceae</taxon>
        <taxon>Bordetella</taxon>
    </lineage>
</organism>
<reference evidence="5 6" key="1">
    <citation type="journal article" date="2006" name="J. Bacteriol.">
        <title>Comparison of the genome sequence of the poultry pathogen Bordetella avium with those of B. bronchiseptica, B. pertussis, and B. parapertussis reveals extensive diversity in surface structures associated with host interaction.</title>
        <authorList>
            <person name="Sebaihia M."/>
            <person name="Preston A."/>
            <person name="Maskell D.J."/>
            <person name="Kuzmiak H."/>
            <person name="Connell T.D."/>
            <person name="King N.D."/>
            <person name="Orndorff P.E."/>
            <person name="Miyamoto D.M."/>
            <person name="Thomson N.R."/>
            <person name="Harris D."/>
            <person name="Goble A."/>
            <person name="Lord A."/>
            <person name="Murphy L."/>
            <person name="Quail M.A."/>
            <person name="Rutter S."/>
            <person name="Squares R."/>
            <person name="Squares S."/>
            <person name="Woodward J."/>
            <person name="Parkhill J."/>
            <person name="Temple L.M."/>
        </authorList>
    </citation>
    <scope>NUCLEOTIDE SEQUENCE [LARGE SCALE GENOMIC DNA]</scope>
    <source>
        <strain evidence="5 6">197N</strain>
    </source>
</reference>
<dbReference type="InterPro" id="IPR003439">
    <property type="entry name" value="ABC_transporter-like_ATP-bd"/>
</dbReference>
<keyword evidence="1" id="KW-0472">Membrane</keyword>
<proteinExistence type="predicted"/>
<dbReference type="GO" id="GO:0005524">
    <property type="term" value="F:ATP binding"/>
    <property type="evidence" value="ECO:0007669"/>
    <property type="project" value="UniProtKB-KW"/>
</dbReference>
<evidence type="ECO:0000256" key="2">
    <source>
        <dbReference type="ARBA" id="ARBA00022741"/>
    </source>
</evidence>
<evidence type="ECO:0000313" key="6">
    <source>
        <dbReference type="Proteomes" id="UP000001977"/>
    </source>
</evidence>
<dbReference type="PROSITE" id="PS50893">
    <property type="entry name" value="ABC_TRANSPORTER_2"/>
    <property type="match status" value="1"/>
</dbReference>
<dbReference type="InterPro" id="IPR003593">
    <property type="entry name" value="AAA+_ATPase"/>
</dbReference>
<sequence length="201" mass="22122">MTCLPPDGGYFCLRGVAPAGFQPASLDVSRGECIAIMGASGAGKSLYLRQIADLDPGQGEIWLDGVARSSVPGPVWRRRVRYCQAESGWWDDAVAAHFPEVATPLLAELGLRPDILAASVHELSTGERQRLSLVRALLDRPQVLLLDETAGARVETLVQRLQSEAMTIIVVTHKPEQARRLATRCYRVQDHAMTRQWARKP</sequence>
<evidence type="ECO:0000259" key="4">
    <source>
        <dbReference type="PROSITE" id="PS50893"/>
    </source>
</evidence>